<feature type="domain" description="Bacterial surface antigen (D15)" evidence="4">
    <location>
        <begin position="211"/>
        <end position="299"/>
    </location>
</feature>
<evidence type="ECO:0000256" key="3">
    <source>
        <dbReference type="SAM" id="SignalP"/>
    </source>
</evidence>
<comment type="caution">
    <text evidence="5">The sequence shown here is derived from an EMBL/GenBank/DDBJ whole genome shotgun (WGS) entry which is preliminary data.</text>
</comment>
<evidence type="ECO:0000313" key="5">
    <source>
        <dbReference type="EMBL" id="MDO3381253.1"/>
    </source>
</evidence>
<evidence type="ECO:0000256" key="2">
    <source>
        <dbReference type="ARBA" id="ARBA00023136"/>
    </source>
</evidence>
<organism evidence="5 6">
    <name type="scientific">Gilvimarinus algae</name>
    <dbReference type="NCBI Taxonomy" id="3058037"/>
    <lineage>
        <taxon>Bacteria</taxon>
        <taxon>Pseudomonadati</taxon>
        <taxon>Pseudomonadota</taxon>
        <taxon>Gammaproteobacteria</taxon>
        <taxon>Cellvibrionales</taxon>
        <taxon>Cellvibrionaceae</taxon>
        <taxon>Gilvimarinus</taxon>
    </lineage>
</organism>
<evidence type="ECO:0000256" key="1">
    <source>
        <dbReference type="ARBA" id="ARBA00004370"/>
    </source>
</evidence>
<dbReference type="EMBL" id="JAULRT010000035">
    <property type="protein sequence ID" value="MDO3381253.1"/>
    <property type="molecule type" value="Genomic_DNA"/>
</dbReference>
<dbReference type="Pfam" id="PF01103">
    <property type="entry name" value="Omp85"/>
    <property type="match status" value="1"/>
</dbReference>
<keyword evidence="6" id="KW-1185">Reference proteome</keyword>
<dbReference type="InterPro" id="IPR000184">
    <property type="entry name" value="Bac_surfAg_D15"/>
</dbReference>
<sequence>MRLPTFYGIGALALATASYSPASWAINDLFIDPEDGMLDASAYLSQKMLGFLPVPMVITEPAVGNGLGVFGVFFHESEAQKSGTKTVGVIPENITIAGGFGTENGSKFGGLGHMGFWRNDTVRYKGGLGYPDMNLDFYRIGNQPLSEPVQLNVSGPAVLQKLSFRLGQSAWFIGAYQTYQKMKTRLANEVDITRLPSDELNEHLEQFIQNRFNISETTSGLGLVLEYDSRDNPMNPEAGFNYRARAVSFDDAIGSDLEFTQYQLTGLNYWILSDTFNLGLRLDYQGVEPRGGKPLPPYALPGVNLRGIAKARYQDQQVAITELEATYKITPRWHVKGFTGAGFTAPSWSELTDSAEQVESYGAGLRYLLARRYGFTMGLDVARGPEETAYYIQAGSNW</sequence>
<dbReference type="Gene3D" id="2.40.160.50">
    <property type="entry name" value="membrane protein fhac: a member of the omp85/tpsb transporter family"/>
    <property type="match status" value="1"/>
</dbReference>
<evidence type="ECO:0000313" key="6">
    <source>
        <dbReference type="Proteomes" id="UP001168380"/>
    </source>
</evidence>
<feature type="signal peptide" evidence="3">
    <location>
        <begin position="1"/>
        <end position="25"/>
    </location>
</feature>
<feature type="chain" id="PRO_5045370002" evidence="3">
    <location>
        <begin position="26"/>
        <end position="398"/>
    </location>
</feature>
<accession>A0ABT8TDQ4</accession>
<keyword evidence="2" id="KW-0472">Membrane</keyword>
<keyword evidence="3" id="KW-0732">Signal</keyword>
<dbReference type="RefSeq" id="WP_302711385.1">
    <property type="nucleotide sequence ID" value="NZ_JAULRT010000035.1"/>
</dbReference>
<comment type="subcellular location">
    <subcellularLocation>
        <location evidence="1">Membrane</location>
    </subcellularLocation>
</comment>
<name>A0ABT8TDQ4_9GAMM</name>
<reference evidence="5" key="1">
    <citation type="submission" date="2023-07" db="EMBL/GenBank/DDBJ databases">
        <title>Gilvimarinus algae sp. nov., isolated from the surface of Kelp.</title>
        <authorList>
            <person name="Sun Y.Y."/>
            <person name="Gong Y."/>
            <person name="Du Z.J."/>
        </authorList>
    </citation>
    <scope>NUCLEOTIDE SEQUENCE</scope>
    <source>
        <strain evidence="5">SDUM040014</strain>
    </source>
</reference>
<protein>
    <submittedName>
        <fullName evidence="5">BamA/TamA family outer membrane protein</fullName>
    </submittedName>
</protein>
<gene>
    <name evidence="5" type="ORF">QWI16_03650</name>
</gene>
<proteinExistence type="predicted"/>
<dbReference type="SUPFAM" id="SSF56935">
    <property type="entry name" value="Porins"/>
    <property type="match status" value="1"/>
</dbReference>
<dbReference type="Proteomes" id="UP001168380">
    <property type="component" value="Unassembled WGS sequence"/>
</dbReference>
<evidence type="ECO:0000259" key="4">
    <source>
        <dbReference type="Pfam" id="PF01103"/>
    </source>
</evidence>